<keyword evidence="1" id="KW-0812">Transmembrane</keyword>
<dbReference type="PANTHER" id="PTHR33112:SF8">
    <property type="entry name" value="HETEROKARYON INCOMPATIBILITY DOMAIN-CONTAINING PROTEIN"/>
    <property type="match status" value="1"/>
</dbReference>
<feature type="domain" description="Heterokaryon incompatibility" evidence="2">
    <location>
        <begin position="448"/>
        <end position="604"/>
    </location>
</feature>
<feature type="transmembrane region" description="Helical" evidence="1">
    <location>
        <begin position="154"/>
        <end position="170"/>
    </location>
</feature>
<evidence type="ECO:0000256" key="1">
    <source>
        <dbReference type="SAM" id="Phobius"/>
    </source>
</evidence>
<evidence type="ECO:0000313" key="4">
    <source>
        <dbReference type="Proteomes" id="UP001172155"/>
    </source>
</evidence>
<organism evidence="3 4">
    <name type="scientific">Schizothecium vesticola</name>
    <dbReference type="NCBI Taxonomy" id="314040"/>
    <lineage>
        <taxon>Eukaryota</taxon>
        <taxon>Fungi</taxon>
        <taxon>Dikarya</taxon>
        <taxon>Ascomycota</taxon>
        <taxon>Pezizomycotina</taxon>
        <taxon>Sordariomycetes</taxon>
        <taxon>Sordariomycetidae</taxon>
        <taxon>Sordariales</taxon>
        <taxon>Schizotheciaceae</taxon>
        <taxon>Schizothecium</taxon>
    </lineage>
</organism>
<feature type="transmembrane region" description="Helical" evidence="1">
    <location>
        <begin position="176"/>
        <end position="192"/>
    </location>
</feature>
<keyword evidence="4" id="KW-1185">Reference proteome</keyword>
<sequence>MLPTISFPDFSHIGLWEVFLLAAIGITALFVVALVCVRPMPLIPYVSALVWTTVAIIVNPPEQLQPPVFWVLVAACLPFTFEEGNLASVIVWGLFISHLSLLAAAMPIVFKLLFVLVYPAILFVMEQGSVMVFLCWLAVAWAMLDRIHFLMHPGYWAGWFALSVFLPIAFTRESPLSWDILGTLLLASLWWLTGTANEGVEQFVIFALATSVLTGVRMLFTYVYMYPETYLFPFNLVSRWYKVPSQSWSPIGKLGENAPHALCGQCHQLTSSSTLIMGSWAPLVSLVEWHTLSPTRSSLMNISPCDLCPLIWHSAGLDAMESRQGEEEGKWKMKIWQERPISRYTFAKLYRDDEPVGLRLLIHRRKNFNDAAPSINEACTDSVSHMSLAKSWLDDCKNHHPACNGVGNAPRRPPTRLIHVEKSAEAEAAYKIKLTLTDSSDSAAPLEYLAFSHCWGGSGTLQLSQKNFEDCQSGINFSGLSKNMRDAIIVTEKLGFSYIWIDSLCIIQDSADDWKAEAARMEDVYAGATCTIASTGSASGDGGCFHMRSSIDRRSLKACRIGTSDLSGHGADDTWIYIRRDDLSDFRRGVDRAPLNTRGWVLQERLLSRRTLHFGADMIYWECCLRSASELCPMGYVYKQHPTEYYGDFLPPPIQVELDGSDLVPVTKWRRSLMILRRVPQPDLHLFDREVPSSRGVWRSNQAFMKETKRHSYQSWAQDSRTGRYRTALEQIQDGHYQSAGILSFAQSWYAIVESYTRSNLSFSTDRWMAMQGIVDEVQRATKQRYIAGMWEEYLVECLLWFVVHGLGSRLLETVAPGKSQATDNPRLVQGPPMAPTWSWVSVDGAISINQFPVNAARKVYTTRLATSYSAAVSAATPGPAGQKWNAVQGVLEIEAPLTPISRFEFHHGEWYIYVGYWARRRSARLLPDLASFVDDVNAEPSHSHSGLFCLSLLTLRRETEFPLHIKTREVQGIVVKRLQEREGLPDVYERVGFFSTSLVEGGSWHLGILRKGGVKKIHVI</sequence>
<evidence type="ECO:0000259" key="2">
    <source>
        <dbReference type="Pfam" id="PF06985"/>
    </source>
</evidence>
<dbReference type="AlphaFoldDB" id="A0AA40FB16"/>
<dbReference type="Pfam" id="PF06985">
    <property type="entry name" value="HET"/>
    <property type="match status" value="1"/>
</dbReference>
<feature type="transmembrane region" description="Helical" evidence="1">
    <location>
        <begin position="13"/>
        <end position="35"/>
    </location>
</feature>
<keyword evidence="1" id="KW-1133">Transmembrane helix</keyword>
<proteinExistence type="predicted"/>
<feature type="transmembrane region" description="Helical" evidence="1">
    <location>
        <begin position="204"/>
        <end position="225"/>
    </location>
</feature>
<feature type="transmembrane region" description="Helical" evidence="1">
    <location>
        <begin position="42"/>
        <end position="58"/>
    </location>
</feature>
<feature type="transmembrane region" description="Helical" evidence="1">
    <location>
        <begin position="64"/>
        <end position="82"/>
    </location>
</feature>
<dbReference type="InterPro" id="IPR010730">
    <property type="entry name" value="HET"/>
</dbReference>
<dbReference type="EMBL" id="JAUKUD010000001">
    <property type="protein sequence ID" value="KAK0754421.1"/>
    <property type="molecule type" value="Genomic_DNA"/>
</dbReference>
<feature type="transmembrane region" description="Helical" evidence="1">
    <location>
        <begin position="89"/>
        <end position="110"/>
    </location>
</feature>
<accession>A0AA40FB16</accession>
<protein>
    <submittedName>
        <fullName evidence="3">Heterokaryon incompatibility protein-domain-containing protein</fullName>
    </submittedName>
</protein>
<dbReference type="Proteomes" id="UP001172155">
    <property type="component" value="Unassembled WGS sequence"/>
</dbReference>
<name>A0AA40FB16_9PEZI</name>
<gene>
    <name evidence="3" type="ORF">B0T18DRAFT_36683</name>
</gene>
<keyword evidence="1" id="KW-0472">Membrane</keyword>
<reference evidence="3" key="1">
    <citation type="submission" date="2023-06" db="EMBL/GenBank/DDBJ databases">
        <title>Genome-scale phylogeny and comparative genomics of the fungal order Sordariales.</title>
        <authorList>
            <consortium name="Lawrence Berkeley National Laboratory"/>
            <person name="Hensen N."/>
            <person name="Bonometti L."/>
            <person name="Westerberg I."/>
            <person name="Brannstrom I.O."/>
            <person name="Guillou S."/>
            <person name="Cros-Aarteil S."/>
            <person name="Calhoun S."/>
            <person name="Haridas S."/>
            <person name="Kuo A."/>
            <person name="Mondo S."/>
            <person name="Pangilinan J."/>
            <person name="Riley R."/>
            <person name="LaButti K."/>
            <person name="Andreopoulos B."/>
            <person name="Lipzen A."/>
            <person name="Chen C."/>
            <person name="Yanf M."/>
            <person name="Daum C."/>
            <person name="Ng V."/>
            <person name="Clum A."/>
            <person name="Steindorff A."/>
            <person name="Ohm R."/>
            <person name="Martin F."/>
            <person name="Silar P."/>
            <person name="Natvig D."/>
            <person name="Lalanne C."/>
            <person name="Gautier V."/>
            <person name="Ament-velasquez S.L."/>
            <person name="Kruys A."/>
            <person name="Hutchinson M.I."/>
            <person name="Powell A.J."/>
            <person name="Barry K."/>
            <person name="Miller A.N."/>
            <person name="Grigoriev I.V."/>
            <person name="Debuchy R."/>
            <person name="Gladieux P."/>
            <person name="Thoren M.H."/>
            <person name="Johannesson H."/>
        </authorList>
    </citation>
    <scope>NUCLEOTIDE SEQUENCE</scope>
    <source>
        <strain evidence="3">SMH3187-1</strain>
    </source>
</reference>
<dbReference type="PANTHER" id="PTHR33112">
    <property type="entry name" value="DOMAIN PROTEIN, PUTATIVE-RELATED"/>
    <property type="match status" value="1"/>
</dbReference>
<evidence type="ECO:0000313" key="3">
    <source>
        <dbReference type="EMBL" id="KAK0754421.1"/>
    </source>
</evidence>
<comment type="caution">
    <text evidence="3">The sequence shown here is derived from an EMBL/GenBank/DDBJ whole genome shotgun (WGS) entry which is preliminary data.</text>
</comment>
<feature type="transmembrane region" description="Helical" evidence="1">
    <location>
        <begin position="116"/>
        <end position="142"/>
    </location>
</feature>